<feature type="region of interest" description="Disordered" evidence="1">
    <location>
        <begin position="164"/>
        <end position="185"/>
    </location>
</feature>
<dbReference type="PROSITE" id="PS51340">
    <property type="entry name" value="MOSC"/>
    <property type="match status" value="1"/>
</dbReference>
<name>A0A2B7YBP4_POLH7</name>
<dbReference type="STRING" id="1447883.A0A2B7YBP4"/>
<organism evidence="3 4">
    <name type="scientific">Polytolypa hystricis (strain UAMH7299)</name>
    <dbReference type="NCBI Taxonomy" id="1447883"/>
    <lineage>
        <taxon>Eukaryota</taxon>
        <taxon>Fungi</taxon>
        <taxon>Dikarya</taxon>
        <taxon>Ascomycota</taxon>
        <taxon>Pezizomycotina</taxon>
        <taxon>Eurotiomycetes</taxon>
        <taxon>Eurotiomycetidae</taxon>
        <taxon>Onygenales</taxon>
        <taxon>Onygenales incertae sedis</taxon>
        <taxon>Polytolypa</taxon>
    </lineage>
</organism>
<dbReference type="GO" id="GO:0030151">
    <property type="term" value="F:molybdenum ion binding"/>
    <property type="evidence" value="ECO:0007669"/>
    <property type="project" value="InterPro"/>
</dbReference>
<evidence type="ECO:0000259" key="2">
    <source>
        <dbReference type="PROSITE" id="PS51340"/>
    </source>
</evidence>
<accession>A0A2B7YBP4</accession>
<gene>
    <name evidence="3" type="ORF">AJ80_04638</name>
</gene>
<feature type="domain" description="MOSC" evidence="2">
    <location>
        <begin position="193"/>
        <end position="360"/>
    </location>
</feature>
<dbReference type="PANTHER" id="PTHR14237">
    <property type="entry name" value="MOLYBDOPTERIN COFACTOR SULFURASE MOSC"/>
    <property type="match status" value="1"/>
</dbReference>
<proteinExistence type="predicted"/>
<dbReference type="OrthoDB" id="17255at2759"/>
<dbReference type="Pfam" id="PF03473">
    <property type="entry name" value="MOSC"/>
    <property type="match status" value="1"/>
</dbReference>
<reference evidence="3 4" key="1">
    <citation type="submission" date="2017-10" db="EMBL/GenBank/DDBJ databases">
        <title>Comparative genomics in systemic dimorphic fungi from Ajellomycetaceae.</title>
        <authorList>
            <person name="Munoz J.F."/>
            <person name="Mcewen J.G."/>
            <person name="Clay O.K."/>
            <person name="Cuomo C.A."/>
        </authorList>
    </citation>
    <scope>NUCLEOTIDE SEQUENCE [LARGE SCALE GENOMIC DNA]</scope>
    <source>
        <strain evidence="3 4">UAMH7299</strain>
    </source>
</reference>
<dbReference type="Proteomes" id="UP000224634">
    <property type="component" value="Unassembled WGS sequence"/>
</dbReference>
<dbReference type="PANTHER" id="PTHR14237:SF34">
    <property type="entry name" value="MOSC DOMAIN PROTEIN (AFU_ORTHOLOGUE AFUA_2G07820)"/>
    <property type="match status" value="1"/>
</dbReference>
<dbReference type="InterPro" id="IPR005302">
    <property type="entry name" value="MoCF_Sase_C"/>
</dbReference>
<dbReference type="InterPro" id="IPR011037">
    <property type="entry name" value="Pyrv_Knase-like_insert_dom_sf"/>
</dbReference>
<dbReference type="EMBL" id="PDNA01000060">
    <property type="protein sequence ID" value="PGH18017.1"/>
    <property type="molecule type" value="Genomic_DNA"/>
</dbReference>
<protein>
    <recommendedName>
        <fullName evidence="2">MOSC domain-containing protein</fullName>
    </recommendedName>
</protein>
<sequence>MAKMKITQLYTYPIKALRPTALTSSTLTRHGFTYDRRFMLLKLEPAPKPPQNMHLSLFLEMCLFTTDIIFPENDTAGGKVIVTYNPPPRQGEEYDETGIETKTTLEIPLQPSIEALSEVIVDMNFSPTTAYDMGEEYNSWFSKRFGFDVMLVYSGEHRRGVKGSFAPSVANKKGNETSSSGGGGGGALFSGITKAVSYFGGKGGEENEEEEEGITFSDVAPYLVVSETSRDNVSSRLPEGEDMDITKFRPNIVVSGAGEAFEEDFWAEIVIKDADGDNNNDAEKAKFHLTQNCNRCLTINVDFETGKTGQGESGTVLKKLMKDRRVDKGTKYNPIFGRYGFLDREGVGCVIRVGDEVVVSRRNEEHTVFGK</sequence>
<dbReference type="SUPFAM" id="SSF50800">
    <property type="entry name" value="PK beta-barrel domain-like"/>
    <property type="match status" value="1"/>
</dbReference>
<dbReference type="GO" id="GO:0003824">
    <property type="term" value="F:catalytic activity"/>
    <property type="evidence" value="ECO:0007669"/>
    <property type="project" value="InterPro"/>
</dbReference>
<dbReference type="InterPro" id="IPR005303">
    <property type="entry name" value="MOCOS_middle"/>
</dbReference>
<dbReference type="GO" id="GO:0030170">
    <property type="term" value="F:pyridoxal phosphate binding"/>
    <property type="evidence" value="ECO:0007669"/>
    <property type="project" value="InterPro"/>
</dbReference>
<comment type="caution">
    <text evidence="3">The sequence shown here is derived from an EMBL/GenBank/DDBJ whole genome shotgun (WGS) entry which is preliminary data.</text>
</comment>
<evidence type="ECO:0000313" key="4">
    <source>
        <dbReference type="Proteomes" id="UP000224634"/>
    </source>
</evidence>
<dbReference type="Pfam" id="PF03476">
    <property type="entry name" value="MOSC_N"/>
    <property type="match status" value="1"/>
</dbReference>
<evidence type="ECO:0000256" key="1">
    <source>
        <dbReference type="SAM" id="MobiDB-lite"/>
    </source>
</evidence>
<keyword evidence="4" id="KW-1185">Reference proteome</keyword>
<evidence type="ECO:0000313" key="3">
    <source>
        <dbReference type="EMBL" id="PGH18017.1"/>
    </source>
</evidence>
<dbReference type="AlphaFoldDB" id="A0A2B7YBP4"/>